<reference evidence="2" key="1">
    <citation type="submission" date="2022-06" db="EMBL/GenBank/DDBJ databases">
        <authorList>
            <consortium name="SYNGENTA / RWTH Aachen University"/>
        </authorList>
    </citation>
    <scope>NUCLEOTIDE SEQUENCE</scope>
</reference>
<feature type="region of interest" description="Disordered" evidence="1">
    <location>
        <begin position="1"/>
        <end position="43"/>
    </location>
</feature>
<accession>A0AAV0B1D6</accession>
<evidence type="ECO:0000313" key="3">
    <source>
        <dbReference type="Proteomes" id="UP001153365"/>
    </source>
</evidence>
<name>A0AAV0B1D6_PHAPC</name>
<dbReference type="AlphaFoldDB" id="A0AAV0B1D6"/>
<sequence>MKLELSGQGGRQAIGSLGQGREVGARSAGQAGQGGRWAEVAGQAGQGGRWAFSWAGGAGREVGGPLAGQAGQGGRWAFGWAGGAGREVGVPLAGQAGQGGLAFGPLGQGREGFIEVSID</sequence>
<comment type="caution">
    <text evidence="2">The sequence shown here is derived from an EMBL/GenBank/DDBJ whole genome shotgun (WGS) entry which is preliminary data.</text>
</comment>
<dbReference type="EMBL" id="CALTRL010002806">
    <property type="protein sequence ID" value="CAH7676798.1"/>
    <property type="molecule type" value="Genomic_DNA"/>
</dbReference>
<proteinExistence type="predicted"/>
<evidence type="ECO:0000313" key="2">
    <source>
        <dbReference type="EMBL" id="CAH7676798.1"/>
    </source>
</evidence>
<dbReference type="Proteomes" id="UP001153365">
    <property type="component" value="Unassembled WGS sequence"/>
</dbReference>
<protein>
    <submittedName>
        <fullName evidence="2">Uncharacterized protein</fullName>
    </submittedName>
</protein>
<evidence type="ECO:0000256" key="1">
    <source>
        <dbReference type="SAM" id="MobiDB-lite"/>
    </source>
</evidence>
<keyword evidence="3" id="KW-1185">Reference proteome</keyword>
<gene>
    <name evidence="2" type="ORF">PPACK8108_LOCUS11900</name>
</gene>
<organism evidence="2 3">
    <name type="scientific">Phakopsora pachyrhizi</name>
    <name type="common">Asian soybean rust disease fungus</name>
    <dbReference type="NCBI Taxonomy" id="170000"/>
    <lineage>
        <taxon>Eukaryota</taxon>
        <taxon>Fungi</taxon>
        <taxon>Dikarya</taxon>
        <taxon>Basidiomycota</taxon>
        <taxon>Pucciniomycotina</taxon>
        <taxon>Pucciniomycetes</taxon>
        <taxon>Pucciniales</taxon>
        <taxon>Phakopsoraceae</taxon>
        <taxon>Phakopsora</taxon>
    </lineage>
</organism>